<accession>A0ABW3K0J9</accession>
<evidence type="ECO:0000313" key="2">
    <source>
        <dbReference type="Proteomes" id="UP001597112"/>
    </source>
</evidence>
<proteinExistence type="predicted"/>
<name>A0ABW3K0J9_9BACT</name>
<evidence type="ECO:0000313" key="1">
    <source>
        <dbReference type="EMBL" id="MFD0999768.1"/>
    </source>
</evidence>
<sequence length="121" mass="14228">MPGIVEKKCIECGTAIKGRVDKKFCSDQCRSSFNNKLNSDDTNLMRNVNNILRKNRRILLDLNPDGKSRVSKERLNARGFDFNFFTSVYKTREGAQYFYCYEQGYLAIEKDYYLLVHKKDF</sequence>
<organism evidence="1 2">
    <name type="scientific">Ohtaekwangia kribbensis</name>
    <dbReference type="NCBI Taxonomy" id="688913"/>
    <lineage>
        <taxon>Bacteria</taxon>
        <taxon>Pseudomonadati</taxon>
        <taxon>Bacteroidota</taxon>
        <taxon>Cytophagia</taxon>
        <taxon>Cytophagales</taxon>
        <taxon>Fulvivirgaceae</taxon>
        <taxon>Ohtaekwangia</taxon>
    </lineage>
</organism>
<gene>
    <name evidence="1" type="ORF">ACFQ21_10635</name>
</gene>
<comment type="caution">
    <text evidence="1">The sequence shown here is derived from an EMBL/GenBank/DDBJ whole genome shotgun (WGS) entry which is preliminary data.</text>
</comment>
<protein>
    <submittedName>
        <fullName evidence="1">DUF2116 family Zn-ribbon domain-containing protein</fullName>
    </submittedName>
</protein>
<reference evidence="2" key="1">
    <citation type="journal article" date="2019" name="Int. J. Syst. Evol. Microbiol.">
        <title>The Global Catalogue of Microorganisms (GCM) 10K type strain sequencing project: providing services to taxonomists for standard genome sequencing and annotation.</title>
        <authorList>
            <consortium name="The Broad Institute Genomics Platform"/>
            <consortium name="The Broad Institute Genome Sequencing Center for Infectious Disease"/>
            <person name="Wu L."/>
            <person name="Ma J."/>
        </authorList>
    </citation>
    <scope>NUCLEOTIDE SEQUENCE [LARGE SCALE GENOMIC DNA]</scope>
    <source>
        <strain evidence="2">CCUG 58938</strain>
    </source>
</reference>
<dbReference type="RefSeq" id="WP_377578761.1">
    <property type="nucleotide sequence ID" value="NZ_JBHTKA010000003.1"/>
</dbReference>
<dbReference type="EMBL" id="JBHTKA010000003">
    <property type="protein sequence ID" value="MFD0999768.1"/>
    <property type="molecule type" value="Genomic_DNA"/>
</dbReference>
<dbReference type="Proteomes" id="UP001597112">
    <property type="component" value="Unassembled WGS sequence"/>
</dbReference>
<keyword evidence="2" id="KW-1185">Reference proteome</keyword>